<feature type="domain" description="CdaR GGDEF-like" evidence="3">
    <location>
        <begin position="222"/>
        <end position="288"/>
    </location>
</feature>
<comment type="similarity">
    <text evidence="1">Belongs to the CdaR family.</text>
</comment>
<reference evidence="4 5" key="1">
    <citation type="submission" date="2016-10" db="EMBL/GenBank/DDBJ databases">
        <title>Complete Genome Sequence of Peptococcaceae strain DCMF.</title>
        <authorList>
            <person name="Edwards R.J."/>
            <person name="Holland S.I."/>
            <person name="Deshpande N.P."/>
            <person name="Wong Y.K."/>
            <person name="Ertan H."/>
            <person name="Manefield M."/>
            <person name="Russell T.L."/>
            <person name="Lee M.J."/>
        </authorList>
    </citation>
    <scope>NUCLEOTIDE SEQUENCE [LARGE SCALE GENOMIC DNA]</scope>
    <source>
        <strain evidence="4 5">DCMF</strain>
    </source>
</reference>
<dbReference type="Proteomes" id="UP000323521">
    <property type="component" value="Chromosome"/>
</dbReference>
<dbReference type="Pfam" id="PF13556">
    <property type="entry name" value="HTH_30"/>
    <property type="match status" value="1"/>
</dbReference>
<dbReference type="InterPro" id="IPR041522">
    <property type="entry name" value="CdaR_GGDEF"/>
</dbReference>
<dbReference type="InterPro" id="IPR051448">
    <property type="entry name" value="CdaR-like_regulators"/>
</dbReference>
<evidence type="ECO:0000313" key="4">
    <source>
        <dbReference type="EMBL" id="ATW27209.1"/>
    </source>
</evidence>
<proteinExistence type="inferred from homology"/>
<dbReference type="OrthoDB" id="143422at2"/>
<dbReference type="EMBL" id="CP017634">
    <property type="protein sequence ID" value="ATW27209.1"/>
    <property type="molecule type" value="Genomic_DNA"/>
</dbReference>
<evidence type="ECO:0000259" key="2">
    <source>
        <dbReference type="Pfam" id="PF13556"/>
    </source>
</evidence>
<keyword evidence="5" id="KW-1185">Reference proteome</keyword>
<dbReference type="PANTHER" id="PTHR33744:SF1">
    <property type="entry name" value="DNA-BINDING TRANSCRIPTIONAL ACTIVATOR ADER"/>
    <property type="match status" value="1"/>
</dbReference>
<dbReference type="RefSeq" id="WP_148136557.1">
    <property type="nucleotide sequence ID" value="NZ_CP017634.1"/>
</dbReference>
<dbReference type="InterPro" id="IPR042070">
    <property type="entry name" value="PucR_C-HTH_sf"/>
</dbReference>
<dbReference type="Pfam" id="PF17853">
    <property type="entry name" value="GGDEF_2"/>
    <property type="match status" value="1"/>
</dbReference>
<name>A0A3G1KXX1_FORW1</name>
<dbReference type="AlphaFoldDB" id="A0A3G1KXX1"/>
<evidence type="ECO:0008006" key="6">
    <source>
        <dbReference type="Google" id="ProtNLM"/>
    </source>
</evidence>
<evidence type="ECO:0000259" key="3">
    <source>
        <dbReference type="Pfam" id="PF17853"/>
    </source>
</evidence>
<dbReference type="PANTHER" id="PTHR33744">
    <property type="entry name" value="CARBOHYDRATE DIACID REGULATOR"/>
    <property type="match status" value="1"/>
</dbReference>
<gene>
    <name evidence="4" type="ORF">DCMF_22830</name>
</gene>
<organism evidence="4 5">
    <name type="scientific">Formimonas warabiya</name>
    <dbReference type="NCBI Taxonomy" id="1761012"/>
    <lineage>
        <taxon>Bacteria</taxon>
        <taxon>Bacillati</taxon>
        <taxon>Bacillota</taxon>
        <taxon>Clostridia</taxon>
        <taxon>Eubacteriales</taxon>
        <taxon>Peptococcaceae</taxon>
        <taxon>Candidatus Formimonas</taxon>
    </lineage>
</organism>
<dbReference type="InterPro" id="IPR025736">
    <property type="entry name" value="PucR_C-HTH_dom"/>
</dbReference>
<protein>
    <recommendedName>
        <fullName evidence="6">PucR C-terminal helix-turn-helix domain-containing protein</fullName>
    </recommendedName>
</protein>
<evidence type="ECO:0000313" key="5">
    <source>
        <dbReference type="Proteomes" id="UP000323521"/>
    </source>
</evidence>
<evidence type="ECO:0000256" key="1">
    <source>
        <dbReference type="ARBA" id="ARBA00006754"/>
    </source>
</evidence>
<dbReference type="Gene3D" id="1.10.10.2840">
    <property type="entry name" value="PucR C-terminal helix-turn-helix domain"/>
    <property type="match status" value="1"/>
</dbReference>
<accession>A0A3G1KXX1</accession>
<dbReference type="KEGG" id="fwa:DCMF_22830"/>
<sequence length="416" mass="47479">MNDDKKERIIQIAKKGANLFEICRVVADQLGGEIFILNSHFQLLASSKPDRMQGENLPWDYQELWQEGVLSSLHYRDEPVHISRHNDHLVLLPITAHTGRMEGVLCALLHPPLHPCTQSTLDLLKLVALILSLRWGWEKETILVKQKRNTEVMRQLIFGQISREEILHLEREGLTIPKTGAIIIVHLIYDNNGGKMGKEDLSSVENSWINFALQCISNSTSYAQAFAFENHNELVILIDGNKAQALAEDLFTAVQKKMPGYCFIVGVGGIKTDLSYFYESYLEAHLAIDNNFQLVRNQSGVYHCESLGAYKVLGQIPKNQEIQEYIDQYLGSVILHDKEKGPSLMPTLYSFFRCDCNINRVADNLFLHRNTVKYRLGKVEELTKLSLDKTEDLFNLLLALKLHRFMTSGFPAFLDY</sequence>
<feature type="domain" description="PucR C-terminal helix-turn-helix" evidence="2">
    <location>
        <begin position="344"/>
        <end position="402"/>
    </location>
</feature>